<evidence type="ECO:0000313" key="3">
    <source>
        <dbReference type="Proteomes" id="UP000517916"/>
    </source>
</evidence>
<accession>A0ABR6BVZ0</accession>
<sequence>MAPVPGQPQPFPQAPVGTAAPKRRKPWLRFVIGAGTLIVAVIAYVGIRLVIGGVASNFNDAHQSAVGECAQVSGTTTKPHYTKIDCGSADANYTVAKVLSSSSATCGKGLDEYYETNAVNPVKVCLAPIFADGQCYKFEEYSKAMGYPKVACTDSSALQVKVVKGDGAANCEGGPEATLAYSEIKTTYCLAKPTGA</sequence>
<evidence type="ECO:0000313" key="2">
    <source>
        <dbReference type="EMBL" id="MBA8931079.1"/>
    </source>
</evidence>
<protein>
    <submittedName>
        <fullName evidence="2">Uncharacterized protein</fullName>
    </submittedName>
</protein>
<evidence type="ECO:0000256" key="1">
    <source>
        <dbReference type="SAM" id="Phobius"/>
    </source>
</evidence>
<name>A0ABR6BVZ0_9PSEU</name>
<keyword evidence="1" id="KW-1133">Transmembrane helix</keyword>
<proteinExistence type="predicted"/>
<feature type="transmembrane region" description="Helical" evidence="1">
    <location>
        <begin position="27"/>
        <end position="47"/>
    </location>
</feature>
<dbReference type="Proteomes" id="UP000517916">
    <property type="component" value="Unassembled WGS sequence"/>
</dbReference>
<keyword evidence="1" id="KW-0472">Membrane</keyword>
<comment type="caution">
    <text evidence="2">The sequence shown here is derived from an EMBL/GenBank/DDBJ whole genome shotgun (WGS) entry which is preliminary data.</text>
</comment>
<keyword evidence="1" id="KW-0812">Transmembrane</keyword>
<reference evidence="2 3" key="1">
    <citation type="submission" date="2020-08" db="EMBL/GenBank/DDBJ databases">
        <title>Genomic Encyclopedia of Archaeal and Bacterial Type Strains, Phase II (KMG-II): from individual species to whole genera.</title>
        <authorList>
            <person name="Goeker M."/>
        </authorList>
    </citation>
    <scope>NUCLEOTIDE SEQUENCE [LARGE SCALE GENOMIC DNA]</scope>
    <source>
        <strain evidence="2 3">DSM 43850</strain>
    </source>
</reference>
<organism evidence="2 3">
    <name type="scientific">Kutzneria viridogrisea</name>
    <dbReference type="NCBI Taxonomy" id="47990"/>
    <lineage>
        <taxon>Bacteria</taxon>
        <taxon>Bacillati</taxon>
        <taxon>Actinomycetota</taxon>
        <taxon>Actinomycetes</taxon>
        <taxon>Pseudonocardiales</taxon>
        <taxon>Pseudonocardiaceae</taxon>
        <taxon>Kutzneria</taxon>
    </lineage>
</organism>
<keyword evidence="3" id="KW-1185">Reference proteome</keyword>
<dbReference type="RefSeq" id="WP_182840211.1">
    <property type="nucleotide sequence ID" value="NZ_BAAABQ010000067.1"/>
</dbReference>
<dbReference type="EMBL" id="JACJID010000008">
    <property type="protein sequence ID" value="MBA8931079.1"/>
    <property type="molecule type" value="Genomic_DNA"/>
</dbReference>
<gene>
    <name evidence="2" type="ORF">BC739_008326</name>
</gene>